<dbReference type="PROSITE" id="PS51257">
    <property type="entry name" value="PROKAR_LIPOPROTEIN"/>
    <property type="match status" value="1"/>
</dbReference>
<accession>A0A7C4Q4Z6</accession>
<dbReference type="Pfam" id="PF12831">
    <property type="entry name" value="FAD_oxidored"/>
    <property type="match status" value="1"/>
</dbReference>
<keyword evidence="4" id="KW-0274">FAD</keyword>
<reference evidence="7" key="1">
    <citation type="journal article" date="2020" name="mSystems">
        <title>Genome- and Community-Level Interaction Insights into Carbon Utilization and Element Cycling Functions of Hydrothermarchaeota in Hydrothermal Sediment.</title>
        <authorList>
            <person name="Zhou Z."/>
            <person name="Liu Y."/>
            <person name="Xu W."/>
            <person name="Pan J."/>
            <person name="Luo Z.H."/>
            <person name="Li M."/>
        </authorList>
    </citation>
    <scope>NUCLEOTIDE SEQUENCE [LARGE SCALE GENOMIC DNA]</scope>
    <source>
        <strain evidence="7">SpSt-556</strain>
    </source>
</reference>
<dbReference type="InterPro" id="IPR036188">
    <property type="entry name" value="FAD/NAD-bd_sf"/>
</dbReference>
<evidence type="ECO:0000259" key="6">
    <source>
        <dbReference type="Pfam" id="PF26311"/>
    </source>
</evidence>
<dbReference type="AlphaFoldDB" id="A0A7C4Q4Z6"/>
<dbReference type="GO" id="GO:0016491">
    <property type="term" value="F:oxidoreductase activity"/>
    <property type="evidence" value="ECO:0007669"/>
    <property type="project" value="UniProtKB-KW"/>
</dbReference>
<gene>
    <name evidence="7" type="ORF">ENT17_12980</name>
</gene>
<dbReference type="PANTHER" id="PTHR43624">
    <property type="entry name" value="ELECTRON TRANSFER FLAVOPROTEIN-QUINONE OXIDOREDUCTASE YDIS-RELATED"/>
    <property type="match status" value="1"/>
</dbReference>
<evidence type="ECO:0000256" key="4">
    <source>
        <dbReference type="ARBA" id="ARBA00022827"/>
    </source>
</evidence>
<name>A0A7C4Q4Z6_9CHLR</name>
<sequence length="431" mass="46913">MSGDKLDVIVVGAGVAGCTAALLLARQGLEVALIERGPSPGSKNLSGGVLYGRVLHQVIPNFWEEAPVERWITNNVVAFLTDEDSFLLDHKTQAFNQSPYNAVSVLRSKFDRWLGEQAEAAGAILVPGIKVERLLRDGERIVGITAGEDEMFADLVIAADGANSFLAQEAGLRPQIPQEHVAVGIKAVIALPQSVIENRFRLDGNEGSAFNIVGSATQGIAGGGFLYTNKESLSIGLVIQLAHLIEHQKKASEIFDQYLGHPWVATLVKDGKVVEYGAHLVPEAGLKMMPRLFTDGMLVIGDAAGLTVNNGFWVRGMDLAIGSAMAAAEAAAQAFRNKDFSAASLAFYRQKLEESFVMADLKTFSRAPHLMQNDRLYTAYPQLLSEVFRQIYQQDARPHQPLRQIAREAVRRGNLSILDLLRDIWNGGRAL</sequence>
<evidence type="ECO:0000313" key="7">
    <source>
        <dbReference type="EMBL" id="HGS88510.1"/>
    </source>
</evidence>
<comment type="caution">
    <text evidence="7">The sequence shown here is derived from an EMBL/GenBank/DDBJ whole genome shotgun (WGS) entry which is preliminary data.</text>
</comment>
<dbReference type="SUPFAM" id="SSF51905">
    <property type="entry name" value="FAD/NAD(P)-binding domain"/>
    <property type="match status" value="1"/>
</dbReference>
<dbReference type="Pfam" id="PF26311">
    <property type="entry name" value="ETF-QO_FixC_C"/>
    <property type="match status" value="1"/>
</dbReference>
<protein>
    <submittedName>
        <fullName evidence="7">FAD-dependent oxidoreductase</fullName>
    </submittedName>
</protein>
<keyword evidence="3" id="KW-0285">Flavoprotein</keyword>
<dbReference type="Gene3D" id="3.50.50.60">
    <property type="entry name" value="FAD/NAD(P)-binding domain"/>
    <property type="match status" value="1"/>
</dbReference>
<proteinExistence type="inferred from homology"/>
<dbReference type="InterPro" id="IPR039651">
    <property type="entry name" value="FixC-like"/>
</dbReference>
<dbReference type="PRINTS" id="PR00420">
    <property type="entry name" value="RNGMNOXGNASE"/>
</dbReference>
<dbReference type="SUPFAM" id="SSF54373">
    <property type="entry name" value="FAD-linked reductases, C-terminal domain"/>
    <property type="match status" value="1"/>
</dbReference>
<keyword evidence="5" id="KW-0560">Oxidoreductase</keyword>
<dbReference type="EMBL" id="DSXR01000128">
    <property type="protein sequence ID" value="HGS88510.1"/>
    <property type="molecule type" value="Genomic_DNA"/>
</dbReference>
<dbReference type="InterPro" id="IPR059103">
    <property type="entry name" value="FixC-like_C"/>
</dbReference>
<evidence type="ECO:0000256" key="3">
    <source>
        <dbReference type="ARBA" id="ARBA00022630"/>
    </source>
</evidence>
<dbReference type="PANTHER" id="PTHR43624:SF2">
    <property type="entry name" value="ELECTRON TRANSFER FLAVOPROTEIN-QUINONE OXIDOREDUCTASE YDIS-RELATED"/>
    <property type="match status" value="1"/>
</dbReference>
<organism evidence="7">
    <name type="scientific">Bellilinea caldifistulae</name>
    <dbReference type="NCBI Taxonomy" id="360411"/>
    <lineage>
        <taxon>Bacteria</taxon>
        <taxon>Bacillati</taxon>
        <taxon>Chloroflexota</taxon>
        <taxon>Anaerolineae</taxon>
        <taxon>Anaerolineales</taxon>
        <taxon>Anaerolineaceae</taxon>
        <taxon>Bellilinea</taxon>
    </lineage>
</organism>
<evidence type="ECO:0000256" key="2">
    <source>
        <dbReference type="ARBA" id="ARBA00006796"/>
    </source>
</evidence>
<evidence type="ECO:0000256" key="1">
    <source>
        <dbReference type="ARBA" id="ARBA00001974"/>
    </source>
</evidence>
<feature type="domain" description="FixC-like C-terminal" evidence="6">
    <location>
        <begin position="367"/>
        <end position="430"/>
    </location>
</feature>
<evidence type="ECO:0000256" key="5">
    <source>
        <dbReference type="ARBA" id="ARBA00023002"/>
    </source>
</evidence>
<comment type="similarity">
    <text evidence="2">Belongs to the ETF-QO/FixC family.</text>
</comment>
<comment type="cofactor">
    <cofactor evidence="1">
        <name>FAD</name>
        <dbReference type="ChEBI" id="CHEBI:57692"/>
    </cofactor>
</comment>